<evidence type="ECO:0000256" key="3">
    <source>
        <dbReference type="ARBA" id="ARBA00022989"/>
    </source>
</evidence>
<feature type="transmembrane region" description="Helical" evidence="9">
    <location>
        <begin position="125"/>
        <end position="155"/>
    </location>
</feature>
<dbReference type="GO" id="GO:0005886">
    <property type="term" value="C:plasma membrane"/>
    <property type="evidence" value="ECO:0007669"/>
    <property type="project" value="TreeGrafter"/>
</dbReference>
<reference evidence="11" key="1">
    <citation type="submission" date="2022-11" db="UniProtKB">
        <authorList>
            <consortium name="EnsemblMetazoa"/>
        </authorList>
    </citation>
    <scope>IDENTIFICATION</scope>
</reference>
<evidence type="ECO:0000313" key="11">
    <source>
        <dbReference type="EnsemblMetazoa" id="XP_038063421.1"/>
    </source>
</evidence>
<dbReference type="InterPro" id="IPR017452">
    <property type="entry name" value="GPCR_Rhodpsn_7TM"/>
</dbReference>
<evidence type="ECO:0000256" key="8">
    <source>
        <dbReference type="RuleBase" id="RU000688"/>
    </source>
</evidence>
<comment type="similarity">
    <text evidence="8">Belongs to the G-protein coupled receptor 1 family.</text>
</comment>
<keyword evidence="7 8" id="KW-0807">Transducer</keyword>
<dbReference type="AlphaFoldDB" id="A0A914AIP3"/>
<keyword evidence="3 9" id="KW-1133">Transmembrane helix</keyword>
<dbReference type="PANTHER" id="PTHR24243">
    <property type="entry name" value="G-PROTEIN COUPLED RECEPTOR"/>
    <property type="match status" value="1"/>
</dbReference>
<feature type="transmembrane region" description="Helical" evidence="9">
    <location>
        <begin position="176"/>
        <end position="195"/>
    </location>
</feature>
<feature type="transmembrane region" description="Helical" evidence="9">
    <location>
        <begin position="88"/>
        <end position="105"/>
    </location>
</feature>
<dbReference type="GeneID" id="119734139"/>
<proteinExistence type="inferred from homology"/>
<evidence type="ECO:0000313" key="12">
    <source>
        <dbReference type="Proteomes" id="UP000887568"/>
    </source>
</evidence>
<feature type="transmembrane region" description="Helical" evidence="9">
    <location>
        <begin position="51"/>
        <end position="76"/>
    </location>
</feature>
<keyword evidence="4 8" id="KW-0297">G-protein coupled receptor</keyword>
<dbReference type="OMA" id="CKDVNER"/>
<dbReference type="PROSITE" id="PS00237">
    <property type="entry name" value="G_PROTEIN_RECEP_F1_1"/>
    <property type="match status" value="1"/>
</dbReference>
<dbReference type="GO" id="GO:0004930">
    <property type="term" value="F:G protein-coupled receptor activity"/>
    <property type="evidence" value="ECO:0007669"/>
    <property type="project" value="UniProtKB-KW"/>
</dbReference>
<dbReference type="PANTHER" id="PTHR24243:SF208">
    <property type="entry name" value="PYROKININ-1 RECEPTOR"/>
    <property type="match status" value="1"/>
</dbReference>
<dbReference type="InterPro" id="IPR000276">
    <property type="entry name" value="GPCR_Rhodpsn"/>
</dbReference>
<dbReference type="Pfam" id="PF00001">
    <property type="entry name" value="7tm_1"/>
    <property type="match status" value="1"/>
</dbReference>
<keyword evidence="6 8" id="KW-0675">Receptor</keyword>
<accession>A0A914AIP3</accession>
<dbReference type="Proteomes" id="UP000887568">
    <property type="component" value="Unplaced"/>
</dbReference>
<evidence type="ECO:0000259" key="10">
    <source>
        <dbReference type="PROSITE" id="PS50262"/>
    </source>
</evidence>
<evidence type="ECO:0000256" key="7">
    <source>
        <dbReference type="ARBA" id="ARBA00023224"/>
    </source>
</evidence>
<organism evidence="11 12">
    <name type="scientific">Patiria miniata</name>
    <name type="common">Bat star</name>
    <name type="synonym">Asterina miniata</name>
    <dbReference type="NCBI Taxonomy" id="46514"/>
    <lineage>
        <taxon>Eukaryota</taxon>
        <taxon>Metazoa</taxon>
        <taxon>Echinodermata</taxon>
        <taxon>Eleutherozoa</taxon>
        <taxon>Asterozoa</taxon>
        <taxon>Asteroidea</taxon>
        <taxon>Valvatacea</taxon>
        <taxon>Valvatida</taxon>
        <taxon>Asterinidae</taxon>
        <taxon>Patiria</taxon>
    </lineage>
</organism>
<dbReference type="Gene3D" id="1.20.1070.10">
    <property type="entry name" value="Rhodopsin 7-helix transmembrane proteins"/>
    <property type="match status" value="1"/>
</dbReference>
<feature type="transmembrane region" description="Helical" evidence="9">
    <location>
        <begin position="315"/>
        <end position="336"/>
    </location>
</feature>
<evidence type="ECO:0000256" key="6">
    <source>
        <dbReference type="ARBA" id="ARBA00023170"/>
    </source>
</evidence>
<dbReference type="CDD" id="cd00637">
    <property type="entry name" value="7tm_classA_rhodopsin-like"/>
    <property type="match status" value="1"/>
</dbReference>
<feature type="transmembrane region" description="Helical" evidence="9">
    <location>
        <begin position="286"/>
        <end position="309"/>
    </location>
</feature>
<keyword evidence="12" id="KW-1185">Reference proteome</keyword>
<keyword evidence="2 8" id="KW-0812">Transmembrane</keyword>
<dbReference type="PROSITE" id="PS50262">
    <property type="entry name" value="G_PROTEIN_RECEP_F1_2"/>
    <property type="match status" value="1"/>
</dbReference>
<name>A0A914AIP3_PATMI</name>
<keyword evidence="5 9" id="KW-0472">Membrane</keyword>
<evidence type="ECO:0000256" key="1">
    <source>
        <dbReference type="ARBA" id="ARBA00004141"/>
    </source>
</evidence>
<dbReference type="OrthoDB" id="5965524at2759"/>
<dbReference type="PRINTS" id="PR00237">
    <property type="entry name" value="GPCRRHODOPSN"/>
</dbReference>
<evidence type="ECO:0000256" key="4">
    <source>
        <dbReference type="ARBA" id="ARBA00023040"/>
    </source>
</evidence>
<feature type="domain" description="G-protein coupled receptors family 1 profile" evidence="10">
    <location>
        <begin position="68"/>
        <end position="337"/>
    </location>
</feature>
<evidence type="ECO:0000256" key="9">
    <source>
        <dbReference type="SAM" id="Phobius"/>
    </source>
</evidence>
<feature type="transmembrane region" description="Helical" evidence="9">
    <location>
        <begin position="228"/>
        <end position="253"/>
    </location>
</feature>
<dbReference type="RefSeq" id="XP_038063421.1">
    <property type="nucleotide sequence ID" value="XM_038207493.1"/>
</dbReference>
<dbReference type="SUPFAM" id="SSF81321">
    <property type="entry name" value="Family A G protein-coupled receptor-like"/>
    <property type="match status" value="1"/>
</dbReference>
<evidence type="ECO:0000256" key="5">
    <source>
        <dbReference type="ARBA" id="ARBA00023136"/>
    </source>
</evidence>
<comment type="subcellular location">
    <subcellularLocation>
        <location evidence="1">Membrane</location>
        <topology evidence="1">Multi-pass membrane protein</topology>
    </subcellularLocation>
</comment>
<sequence>MAAELDNLGKVGGTGEPHMNVESDNSSILGDEYWDIALQDKKLTQYDATEITIVTVIMPCILVVGLVTNSTFLFVIHRVTWMRTNVNTYLLNLAVADILVLSLGVGDKLWHYMKTPFLSDETFRGVAGCVLSGLLVDSVYFTGLFLITLVSVHRFNAVCRPHSGSHQQTKASTRRWIAGAWLGGILLAGILIPSYCKLVLYDLPTWPDTPKYNRLPQVIGFCQPVRTWMIMAANLVQTVPFFVVMTVNTFLYIRIIMSLNHIVAKGSEFGCKDVNERIRNRVTKMLVANGCVFFMCLFPFELASILSFAGGVDIGAAWIHGFQMLLYINSTVNPIIYGITNSKYRKAYVLAYTCYKQKSRDMVKYELSIPLNRMKDRPATDVTDCRVRGGDS</sequence>
<dbReference type="EnsemblMetazoa" id="XM_038207493.1">
    <property type="protein sequence ID" value="XP_038063421.1"/>
    <property type="gene ID" value="LOC119734139"/>
</dbReference>
<evidence type="ECO:0000256" key="2">
    <source>
        <dbReference type="ARBA" id="ARBA00022692"/>
    </source>
</evidence>
<protein>
    <recommendedName>
        <fullName evidence="10">G-protein coupled receptors family 1 profile domain-containing protein</fullName>
    </recommendedName>
</protein>